<dbReference type="Gene3D" id="3.40.50.12780">
    <property type="entry name" value="N-terminal domain of ligase-like"/>
    <property type="match status" value="1"/>
</dbReference>
<dbReference type="InterPro" id="IPR042099">
    <property type="entry name" value="ANL_N_sf"/>
</dbReference>
<dbReference type="InterPro" id="IPR032387">
    <property type="entry name" value="ACAS_N"/>
</dbReference>
<evidence type="ECO:0000259" key="5">
    <source>
        <dbReference type="Pfam" id="PF00501"/>
    </source>
</evidence>
<evidence type="ECO:0000256" key="1">
    <source>
        <dbReference type="ARBA" id="ARBA00006432"/>
    </source>
</evidence>
<dbReference type="EMBL" id="CP014168">
    <property type="protein sequence ID" value="AOH86954.1"/>
    <property type="molecule type" value="Genomic_DNA"/>
</dbReference>
<dbReference type="PANTHER" id="PTHR42921:SF1">
    <property type="entry name" value="ACETOACETYL-COA SYNTHETASE"/>
    <property type="match status" value="1"/>
</dbReference>
<dbReference type="InterPro" id="IPR005914">
    <property type="entry name" value="Acac_CoA_synth"/>
</dbReference>
<dbReference type="Pfam" id="PF16177">
    <property type="entry name" value="ACAS_N"/>
    <property type="match status" value="1"/>
</dbReference>
<dbReference type="GO" id="GO:0005524">
    <property type="term" value="F:ATP binding"/>
    <property type="evidence" value="ECO:0007669"/>
    <property type="project" value="UniProtKB-KW"/>
</dbReference>
<dbReference type="Gene3D" id="3.30.300.30">
    <property type="match status" value="1"/>
</dbReference>
<dbReference type="KEGG" id="span:AWL63_19880"/>
<organism evidence="7 8">
    <name type="scientific">Sphingomonas panacis</name>
    <dbReference type="NCBI Taxonomy" id="1560345"/>
    <lineage>
        <taxon>Bacteria</taxon>
        <taxon>Pseudomonadati</taxon>
        <taxon>Pseudomonadota</taxon>
        <taxon>Alphaproteobacteria</taxon>
        <taxon>Sphingomonadales</taxon>
        <taxon>Sphingomonadaceae</taxon>
        <taxon>Sphingomonas</taxon>
    </lineage>
</organism>
<gene>
    <name evidence="7" type="ORF">AWL63_19880</name>
</gene>
<dbReference type="Proteomes" id="UP000094256">
    <property type="component" value="Chromosome"/>
</dbReference>
<keyword evidence="8" id="KW-1185">Reference proteome</keyword>
<evidence type="ECO:0000313" key="8">
    <source>
        <dbReference type="Proteomes" id="UP000094256"/>
    </source>
</evidence>
<dbReference type="InterPro" id="IPR020845">
    <property type="entry name" value="AMP-binding_CS"/>
</dbReference>
<name>A0A1B3ZHQ7_9SPHN</name>
<dbReference type="STRING" id="1560345.AWL63_19880"/>
<evidence type="ECO:0000313" key="7">
    <source>
        <dbReference type="EMBL" id="AOH86954.1"/>
    </source>
</evidence>
<feature type="domain" description="Acetyl-coenzyme A synthetase N-terminal" evidence="6">
    <location>
        <begin position="32"/>
        <end position="86"/>
    </location>
</feature>
<keyword evidence="2" id="KW-0436">Ligase</keyword>
<dbReference type="Pfam" id="PF00501">
    <property type="entry name" value="AMP-binding"/>
    <property type="match status" value="1"/>
</dbReference>
<evidence type="ECO:0008006" key="9">
    <source>
        <dbReference type="Google" id="ProtNLM"/>
    </source>
</evidence>
<keyword evidence="3" id="KW-0547">Nucleotide-binding</keyword>
<protein>
    <recommendedName>
        <fullName evidence="9">Acetoacetyl-CoA synthetase</fullName>
    </recommendedName>
</protein>
<accession>A0A1B3ZHQ7</accession>
<dbReference type="InterPro" id="IPR045851">
    <property type="entry name" value="AMP-bd_C_sf"/>
</dbReference>
<evidence type="ECO:0000256" key="2">
    <source>
        <dbReference type="ARBA" id="ARBA00022598"/>
    </source>
</evidence>
<dbReference type="NCBIfam" id="NF002937">
    <property type="entry name" value="PRK03584.1"/>
    <property type="match status" value="1"/>
</dbReference>
<dbReference type="GO" id="GO:0006629">
    <property type="term" value="P:lipid metabolic process"/>
    <property type="evidence" value="ECO:0007669"/>
    <property type="project" value="InterPro"/>
</dbReference>
<dbReference type="GO" id="GO:0030729">
    <property type="term" value="F:acetoacetate-CoA ligase activity"/>
    <property type="evidence" value="ECO:0007669"/>
    <property type="project" value="InterPro"/>
</dbReference>
<keyword evidence="4" id="KW-0067">ATP-binding</keyword>
<dbReference type="InterPro" id="IPR000873">
    <property type="entry name" value="AMP-dep_synth/lig_dom"/>
</dbReference>
<dbReference type="PANTHER" id="PTHR42921">
    <property type="entry name" value="ACETOACETYL-COA SYNTHETASE"/>
    <property type="match status" value="1"/>
</dbReference>
<dbReference type="NCBIfam" id="TIGR01217">
    <property type="entry name" value="ac_ac_CoA_syn"/>
    <property type="match status" value="1"/>
</dbReference>
<proteinExistence type="inferred from homology"/>
<comment type="similarity">
    <text evidence="1">Belongs to the ATP-dependent AMP-binding enzyme family.</text>
</comment>
<sequence>MWEPSEADTEASTLTAFMRWLDEFRGLSFTGYADLWDWSVREYELFWAALWEYFQVEASVPYDRVCQGDSLQTMEWFPGARLNFAQHLLRYERTRPDATAMICYNEDGARNDWSWSELADAVRRVATGLRALGIRPGDRVAGYVPNSAQAAIALIATTAIGAIWSSCSPEFGASISLDRLGQIEPRLIFAVSHYGYAGKDRDRRATLDEILSGLPSAEHVILLNDTEWCPAVSAAIVSTWESLLASPSGPEAFHFEQVASDHPLWIVYTSGTSGPPKAIVHSHIGALMGAMKDVHFHLEATHTSVLLFYSTTGWIIWNMLISSLSLGATVVLYEGSPFYPDVGTLWRQIDDARVTVFTTSPGFITKLIDTSYVPTARHAIDTLEALVLVGAVVEDALYDWLVPALPPRVRIFSQAGSTEICGGYAGSVRLLPTRAGEITARALGMNVEAVDGQARRLRNQPGELVICAPFPNAPRRLWNDPTGARFSEAYLAGHAGWWRQGDVITIYDDGACRVHGRSDATIKRRGIRIGSNEIYRVLGSLAGVSDAIVVCPEAGVWRGQLMLFVQRPSGAPPDDGTLHHRINDIIEDALSPRHVPDQIIDTPAIPYTVTGKRLEVPLRRLLERNLSHRDFAASLPHDPDTLRWYTAFSAAQ</sequence>
<evidence type="ECO:0000256" key="3">
    <source>
        <dbReference type="ARBA" id="ARBA00022741"/>
    </source>
</evidence>
<dbReference type="SUPFAM" id="SSF56801">
    <property type="entry name" value="Acetyl-CoA synthetase-like"/>
    <property type="match status" value="1"/>
</dbReference>
<evidence type="ECO:0000259" key="6">
    <source>
        <dbReference type="Pfam" id="PF16177"/>
    </source>
</evidence>
<reference evidence="7 8" key="1">
    <citation type="submission" date="2016-01" db="EMBL/GenBank/DDBJ databases">
        <title>Complete genome and mega plasmid sequence of Sphingomonas panacis DCY99 elicits systemic resistance in rice to Xanthomonas oryzae.</title>
        <authorList>
            <person name="Kim Y.J."/>
            <person name="Yang D.C."/>
            <person name="Sing P."/>
        </authorList>
    </citation>
    <scope>NUCLEOTIDE SEQUENCE [LARGE SCALE GENOMIC DNA]</scope>
    <source>
        <strain evidence="7 8">DCY99</strain>
    </source>
</reference>
<dbReference type="AlphaFoldDB" id="A0A1B3ZHQ7"/>
<evidence type="ECO:0000256" key="4">
    <source>
        <dbReference type="ARBA" id="ARBA00022840"/>
    </source>
</evidence>
<dbReference type="PROSITE" id="PS00455">
    <property type="entry name" value="AMP_BINDING"/>
    <property type="match status" value="1"/>
</dbReference>
<feature type="domain" description="AMP-dependent synthetase/ligase" evidence="5">
    <location>
        <begin position="93"/>
        <end position="466"/>
    </location>
</feature>